<protein>
    <submittedName>
        <fullName evidence="1">Uncharacterized protein</fullName>
    </submittedName>
</protein>
<evidence type="ECO:0000313" key="1">
    <source>
        <dbReference type="EMBL" id="JAD99246.1"/>
    </source>
</evidence>
<accession>A0A0A9EGN7</accession>
<proteinExistence type="predicted"/>
<organism evidence="1">
    <name type="scientific">Arundo donax</name>
    <name type="common">Giant reed</name>
    <name type="synonym">Donax arundinaceus</name>
    <dbReference type="NCBI Taxonomy" id="35708"/>
    <lineage>
        <taxon>Eukaryota</taxon>
        <taxon>Viridiplantae</taxon>
        <taxon>Streptophyta</taxon>
        <taxon>Embryophyta</taxon>
        <taxon>Tracheophyta</taxon>
        <taxon>Spermatophyta</taxon>
        <taxon>Magnoliopsida</taxon>
        <taxon>Liliopsida</taxon>
        <taxon>Poales</taxon>
        <taxon>Poaceae</taxon>
        <taxon>PACMAD clade</taxon>
        <taxon>Arundinoideae</taxon>
        <taxon>Arundineae</taxon>
        <taxon>Arundo</taxon>
    </lineage>
</organism>
<name>A0A0A9EGN7_ARUDO</name>
<dbReference type="EMBL" id="GBRH01198649">
    <property type="protein sequence ID" value="JAD99246.1"/>
    <property type="molecule type" value="Transcribed_RNA"/>
</dbReference>
<dbReference type="AlphaFoldDB" id="A0A0A9EGN7"/>
<reference evidence="1" key="1">
    <citation type="submission" date="2014-09" db="EMBL/GenBank/DDBJ databases">
        <authorList>
            <person name="Magalhaes I.L.F."/>
            <person name="Oliveira U."/>
            <person name="Santos F.R."/>
            <person name="Vidigal T.H.D.A."/>
            <person name="Brescovit A.D."/>
            <person name="Santos A.J."/>
        </authorList>
    </citation>
    <scope>NUCLEOTIDE SEQUENCE</scope>
    <source>
        <tissue evidence="1">Shoot tissue taken approximately 20 cm above the soil surface</tissue>
    </source>
</reference>
<sequence>MARLRGLGFRDLASGSSALRWPVE</sequence>
<reference evidence="1" key="2">
    <citation type="journal article" date="2015" name="Data Brief">
        <title>Shoot transcriptome of the giant reed, Arundo donax.</title>
        <authorList>
            <person name="Barrero R.A."/>
            <person name="Guerrero F.D."/>
            <person name="Moolhuijzen P."/>
            <person name="Goolsby J.A."/>
            <person name="Tidwell J."/>
            <person name="Bellgard S.E."/>
            <person name="Bellgard M.I."/>
        </authorList>
    </citation>
    <scope>NUCLEOTIDE SEQUENCE</scope>
    <source>
        <tissue evidence="1">Shoot tissue taken approximately 20 cm above the soil surface</tissue>
    </source>
</reference>